<sequence>MERASLFFIQRSSPLEMNQKGSWTRMSSIKIAILGFGTVGQGVYKTIETHQKELESVLGKKVEVAAVLIKNKEKDRGIHPGVLVTDKFEEIIDLNQLDVVVEAIVGNEPAYTYLQRAIQRGCHVITANKEMFASYGTDLKELAAQHDVSIGFEATVAGGVPVIQTIQQLLNINRIKKIEGILNGTSNYILSEMRAKGESFSAALTAAQEKGYAEADPTNDVEGFDAFYKLMILSEIAFGGKPDWERVPREGITAITREQIEKAEKLGLRFKLIASIQLINGEIVGSVRPTLVSKSHPLYHIEGVENSVSIEADIVGRITLQGPGAGMLPTASAVIEDLIHAVLKTGVPGNSFRMQQQTPEDSQVKEKQNWLILNPDDLDHFPLSLSSSAELEGSCLIQADENTVHSLRQENRNASFFEVLGEFMLEERQLVKL</sequence>
<comment type="similarity">
    <text evidence="3 13">Belongs to the homoserine dehydrogenase family.</text>
</comment>
<evidence type="ECO:0000259" key="14">
    <source>
        <dbReference type="Pfam" id="PF00742"/>
    </source>
</evidence>
<comment type="pathway">
    <text evidence="2 12">Amino-acid biosynthesis; L-methionine biosynthesis via de novo pathway; L-homoserine from L-aspartate: step 3/3.</text>
</comment>
<dbReference type="InterPro" id="IPR005106">
    <property type="entry name" value="Asp/hSer_DH_NAD-bd"/>
</dbReference>
<evidence type="ECO:0000256" key="10">
    <source>
        <dbReference type="ARBA" id="ARBA00023167"/>
    </source>
</evidence>
<keyword evidence="10 12" id="KW-0486">Methionine biosynthesis</keyword>
<evidence type="ECO:0000256" key="4">
    <source>
        <dbReference type="ARBA" id="ARBA00013213"/>
    </source>
</evidence>
<dbReference type="AlphaFoldDB" id="A0A4R2B0A2"/>
<evidence type="ECO:0000313" key="17">
    <source>
        <dbReference type="Proteomes" id="UP000295689"/>
    </source>
</evidence>
<name>A0A4R2B0A2_9BACI</name>
<dbReference type="PROSITE" id="PS01042">
    <property type="entry name" value="HOMOSER_DHGENASE"/>
    <property type="match status" value="1"/>
</dbReference>
<evidence type="ECO:0000256" key="1">
    <source>
        <dbReference type="ARBA" id="ARBA00005056"/>
    </source>
</evidence>
<proteinExistence type="inferred from homology"/>
<reference evidence="16 17" key="1">
    <citation type="journal article" date="2015" name="Stand. Genomic Sci.">
        <title>Genomic Encyclopedia of Bacterial and Archaeal Type Strains, Phase III: the genomes of soil and plant-associated and newly described type strains.</title>
        <authorList>
            <person name="Whitman W.B."/>
            <person name="Woyke T."/>
            <person name="Klenk H.P."/>
            <person name="Zhou Y."/>
            <person name="Lilburn T.G."/>
            <person name="Beck B.J."/>
            <person name="De Vos P."/>
            <person name="Vandamme P."/>
            <person name="Eisen J.A."/>
            <person name="Garrity G."/>
            <person name="Hugenholtz P."/>
            <person name="Kyrpides N.C."/>
        </authorList>
    </citation>
    <scope>NUCLEOTIDE SEQUENCE [LARGE SCALE GENOMIC DNA]</scope>
    <source>
        <strain evidence="16 17">CV53</strain>
    </source>
</reference>
<dbReference type="InterPro" id="IPR036291">
    <property type="entry name" value="NAD(P)-bd_dom_sf"/>
</dbReference>
<keyword evidence="9" id="KW-0915">Sodium</keyword>
<gene>
    <name evidence="16" type="ORF">EV146_11932</name>
</gene>
<dbReference type="GO" id="GO:0009088">
    <property type="term" value="P:threonine biosynthetic process"/>
    <property type="evidence" value="ECO:0007669"/>
    <property type="project" value="UniProtKB-UniPathway"/>
</dbReference>
<feature type="domain" description="Aspartate/homoserine dehydrogenase NAD-binding" evidence="15">
    <location>
        <begin position="35"/>
        <end position="152"/>
    </location>
</feature>
<evidence type="ECO:0000256" key="11">
    <source>
        <dbReference type="ARBA" id="ARBA00048841"/>
    </source>
</evidence>
<dbReference type="UniPathway" id="UPA00051">
    <property type="reaction ID" value="UER00465"/>
</dbReference>
<keyword evidence="17" id="KW-1185">Reference proteome</keyword>
<dbReference type="Pfam" id="PF00742">
    <property type="entry name" value="Homoserine_dh"/>
    <property type="match status" value="1"/>
</dbReference>
<dbReference type="UniPathway" id="UPA00050">
    <property type="reaction ID" value="UER00063"/>
</dbReference>
<dbReference type="NCBIfam" id="NF004976">
    <property type="entry name" value="PRK06349.1"/>
    <property type="match status" value="1"/>
</dbReference>
<evidence type="ECO:0000313" key="16">
    <source>
        <dbReference type="EMBL" id="TCN18832.1"/>
    </source>
</evidence>
<evidence type="ECO:0000256" key="3">
    <source>
        <dbReference type="ARBA" id="ARBA00006753"/>
    </source>
</evidence>
<keyword evidence="8 12" id="KW-0560">Oxidoreductase</keyword>
<accession>A0A4R2B0A2</accession>
<dbReference type="Proteomes" id="UP000295689">
    <property type="component" value="Unassembled WGS sequence"/>
</dbReference>
<evidence type="ECO:0000256" key="5">
    <source>
        <dbReference type="ARBA" id="ARBA00013376"/>
    </source>
</evidence>
<dbReference type="PANTHER" id="PTHR43331:SF1">
    <property type="entry name" value="HOMOSERINE DEHYDROGENASE"/>
    <property type="match status" value="1"/>
</dbReference>
<comment type="pathway">
    <text evidence="1 12">Amino-acid biosynthesis; L-threonine biosynthesis; L-threonine from L-aspartate: step 3/5.</text>
</comment>
<dbReference type="GO" id="GO:0004412">
    <property type="term" value="F:homoserine dehydrogenase activity"/>
    <property type="evidence" value="ECO:0007669"/>
    <property type="project" value="UniProtKB-EC"/>
</dbReference>
<comment type="catalytic activity">
    <reaction evidence="11">
        <text>L-homoserine + NADP(+) = L-aspartate 4-semialdehyde + NADPH + H(+)</text>
        <dbReference type="Rhea" id="RHEA:15761"/>
        <dbReference type="ChEBI" id="CHEBI:15378"/>
        <dbReference type="ChEBI" id="CHEBI:57476"/>
        <dbReference type="ChEBI" id="CHEBI:57783"/>
        <dbReference type="ChEBI" id="CHEBI:58349"/>
        <dbReference type="ChEBI" id="CHEBI:537519"/>
        <dbReference type="EC" id="1.1.1.3"/>
    </reaction>
    <physiologicalReaction direction="right-to-left" evidence="11">
        <dbReference type="Rhea" id="RHEA:15763"/>
    </physiologicalReaction>
</comment>
<dbReference type="Gene3D" id="3.40.50.720">
    <property type="entry name" value="NAD(P)-binding Rossmann-like Domain"/>
    <property type="match status" value="1"/>
</dbReference>
<dbReference type="Gene3D" id="3.30.360.10">
    <property type="entry name" value="Dihydrodipicolinate Reductase, domain 2"/>
    <property type="match status" value="1"/>
</dbReference>
<dbReference type="EMBL" id="SLVV01000019">
    <property type="protein sequence ID" value="TCN18832.1"/>
    <property type="molecule type" value="Genomic_DNA"/>
</dbReference>
<comment type="caution">
    <text evidence="16">The sequence shown here is derived from an EMBL/GenBank/DDBJ whole genome shotgun (WGS) entry which is preliminary data.</text>
</comment>
<keyword evidence="7 12" id="KW-0791">Threonine biosynthesis</keyword>
<dbReference type="InterPro" id="IPR019811">
    <property type="entry name" value="HDH_CS"/>
</dbReference>
<evidence type="ECO:0000256" key="6">
    <source>
        <dbReference type="ARBA" id="ARBA00022605"/>
    </source>
</evidence>
<evidence type="ECO:0000256" key="2">
    <source>
        <dbReference type="ARBA" id="ARBA00005062"/>
    </source>
</evidence>
<evidence type="ECO:0000256" key="7">
    <source>
        <dbReference type="ARBA" id="ARBA00022697"/>
    </source>
</evidence>
<protein>
    <recommendedName>
        <fullName evidence="5 12">Homoserine dehydrogenase</fullName>
        <ecNumber evidence="4 12">1.1.1.3</ecNumber>
    </recommendedName>
</protein>
<dbReference type="PANTHER" id="PTHR43331">
    <property type="entry name" value="HOMOSERINE DEHYDROGENASE"/>
    <property type="match status" value="1"/>
</dbReference>
<evidence type="ECO:0000256" key="8">
    <source>
        <dbReference type="ARBA" id="ARBA00023002"/>
    </source>
</evidence>
<feature type="domain" description="Homoserine dehydrogenase catalytic" evidence="14">
    <location>
        <begin position="161"/>
        <end position="339"/>
    </location>
</feature>
<dbReference type="GO" id="GO:0050661">
    <property type="term" value="F:NADP binding"/>
    <property type="evidence" value="ECO:0007669"/>
    <property type="project" value="InterPro"/>
</dbReference>
<evidence type="ECO:0000256" key="12">
    <source>
        <dbReference type="RuleBase" id="RU000579"/>
    </source>
</evidence>
<dbReference type="FunFam" id="3.30.360.10:FF:000005">
    <property type="entry name" value="Homoserine dehydrogenase"/>
    <property type="match status" value="1"/>
</dbReference>
<evidence type="ECO:0000259" key="15">
    <source>
        <dbReference type="Pfam" id="PF03447"/>
    </source>
</evidence>
<keyword evidence="12" id="KW-0521">NADP</keyword>
<keyword evidence="6 12" id="KW-0028">Amino-acid biosynthesis</keyword>
<organism evidence="16 17">
    <name type="scientific">Mesobacillus foraminis</name>
    <dbReference type="NCBI Taxonomy" id="279826"/>
    <lineage>
        <taxon>Bacteria</taxon>
        <taxon>Bacillati</taxon>
        <taxon>Bacillota</taxon>
        <taxon>Bacilli</taxon>
        <taxon>Bacillales</taxon>
        <taxon>Bacillaceae</taxon>
        <taxon>Mesobacillus</taxon>
    </lineage>
</organism>
<dbReference type="SUPFAM" id="SSF55347">
    <property type="entry name" value="Glyceraldehyde-3-phosphate dehydrogenase-like, C-terminal domain"/>
    <property type="match status" value="1"/>
</dbReference>
<dbReference type="SUPFAM" id="SSF51735">
    <property type="entry name" value="NAD(P)-binding Rossmann-fold domains"/>
    <property type="match status" value="1"/>
</dbReference>
<dbReference type="InterPro" id="IPR001342">
    <property type="entry name" value="HDH_cat"/>
</dbReference>
<dbReference type="EC" id="1.1.1.3" evidence="4 12"/>
<evidence type="ECO:0000256" key="13">
    <source>
        <dbReference type="RuleBase" id="RU004171"/>
    </source>
</evidence>
<evidence type="ECO:0000256" key="9">
    <source>
        <dbReference type="ARBA" id="ARBA00023053"/>
    </source>
</evidence>
<dbReference type="Pfam" id="PF03447">
    <property type="entry name" value="NAD_binding_3"/>
    <property type="match status" value="1"/>
</dbReference>
<dbReference type="GO" id="GO:0009086">
    <property type="term" value="P:methionine biosynthetic process"/>
    <property type="evidence" value="ECO:0007669"/>
    <property type="project" value="UniProtKB-KW"/>
</dbReference>